<comment type="caution">
    <text evidence="1">The sequence shown here is derived from an EMBL/GenBank/DDBJ whole genome shotgun (WGS) entry which is preliminary data.</text>
</comment>
<dbReference type="AlphaFoldDB" id="A0A2P8F6J6"/>
<dbReference type="Proteomes" id="UP000240418">
    <property type="component" value="Unassembled WGS sequence"/>
</dbReference>
<keyword evidence="2" id="KW-1185">Reference proteome</keyword>
<dbReference type="PROSITE" id="PS51257">
    <property type="entry name" value="PROKAR_LIPOPROTEIN"/>
    <property type="match status" value="1"/>
</dbReference>
<dbReference type="OrthoDB" id="7274329at2"/>
<organism evidence="1 2">
    <name type="scientific">Shimia abyssi</name>
    <dbReference type="NCBI Taxonomy" id="1662395"/>
    <lineage>
        <taxon>Bacteria</taxon>
        <taxon>Pseudomonadati</taxon>
        <taxon>Pseudomonadota</taxon>
        <taxon>Alphaproteobacteria</taxon>
        <taxon>Rhodobacterales</taxon>
        <taxon>Roseobacteraceae</taxon>
    </lineage>
</organism>
<dbReference type="RefSeq" id="WP_106610060.1">
    <property type="nucleotide sequence ID" value="NZ_PYGJ01000018.1"/>
</dbReference>
<reference evidence="1 2" key="1">
    <citation type="submission" date="2018-03" db="EMBL/GenBank/DDBJ databases">
        <title>Genomic Encyclopedia of Archaeal and Bacterial Type Strains, Phase II (KMG-II): from individual species to whole genera.</title>
        <authorList>
            <person name="Goeker M."/>
        </authorList>
    </citation>
    <scope>NUCLEOTIDE SEQUENCE [LARGE SCALE GENOMIC DNA]</scope>
    <source>
        <strain evidence="1 2">DSM 100673</strain>
    </source>
</reference>
<gene>
    <name evidence="1" type="ORF">CLV88_11814</name>
</gene>
<dbReference type="EMBL" id="PYGJ01000018">
    <property type="protein sequence ID" value="PSL17339.1"/>
    <property type="molecule type" value="Genomic_DNA"/>
</dbReference>
<proteinExistence type="predicted"/>
<evidence type="ECO:0000313" key="1">
    <source>
        <dbReference type="EMBL" id="PSL17339.1"/>
    </source>
</evidence>
<name>A0A2P8F6J6_9RHOB</name>
<accession>A0A2P8F6J6</accession>
<protein>
    <recommendedName>
        <fullName evidence="3">Lipoprotein</fullName>
    </recommendedName>
</protein>
<evidence type="ECO:0008006" key="3">
    <source>
        <dbReference type="Google" id="ProtNLM"/>
    </source>
</evidence>
<sequence>MKKTVFFLTTLAVLTGCEYTPMYKEGATPQETNVTQAQCNTFAANTVPPHIVTDWYPIYGANGQVIGSRPETYDINEGRRHTAVKNCMQEQGFTRASIPYCPKDALETNEYRPLPKSPPLTDTICAVRQSDGSRVLIDLSKPVN</sequence>
<evidence type="ECO:0000313" key="2">
    <source>
        <dbReference type="Proteomes" id="UP000240418"/>
    </source>
</evidence>